<dbReference type="CDD" id="cd14688">
    <property type="entry name" value="bZIP_YAP"/>
    <property type="match status" value="1"/>
</dbReference>
<evidence type="ECO:0008006" key="4">
    <source>
        <dbReference type="Google" id="ProtNLM"/>
    </source>
</evidence>
<sequence>MSSKSRGTPASTRIRDNQRRSRAQRKEFLENLQQRVQEYERRGIAATVEVQQAAQAVARENAALRRLLARHGILREEIDRELQSANNDPLSADGPKLARLDAALRPRFPQEQTSPMTSPASVCRKPCSQVQPSYEIAERPHELPEARELVVPPPTPIVPALITTSAAETSCEAAAIIIAQMRGDGDDDFARNMLLGCQGKTDCKVKNTTLFQVLDEV</sequence>
<reference evidence="2" key="1">
    <citation type="journal article" date="2020" name="Stud. Mycol.">
        <title>101 Dothideomycetes genomes: a test case for predicting lifestyles and emergence of pathogens.</title>
        <authorList>
            <person name="Haridas S."/>
            <person name="Albert R."/>
            <person name="Binder M."/>
            <person name="Bloem J."/>
            <person name="Labutti K."/>
            <person name="Salamov A."/>
            <person name="Andreopoulos B."/>
            <person name="Baker S."/>
            <person name="Barry K."/>
            <person name="Bills G."/>
            <person name="Bluhm B."/>
            <person name="Cannon C."/>
            <person name="Castanera R."/>
            <person name="Culley D."/>
            <person name="Daum C."/>
            <person name="Ezra D."/>
            <person name="Gonzalez J."/>
            <person name="Henrissat B."/>
            <person name="Kuo A."/>
            <person name="Liang C."/>
            <person name="Lipzen A."/>
            <person name="Lutzoni F."/>
            <person name="Magnuson J."/>
            <person name="Mondo S."/>
            <person name="Nolan M."/>
            <person name="Ohm R."/>
            <person name="Pangilinan J."/>
            <person name="Park H.-J."/>
            <person name="Ramirez L."/>
            <person name="Alfaro M."/>
            <person name="Sun H."/>
            <person name="Tritt A."/>
            <person name="Yoshinaga Y."/>
            <person name="Zwiers L.-H."/>
            <person name="Turgeon B."/>
            <person name="Goodwin S."/>
            <person name="Spatafora J."/>
            <person name="Crous P."/>
            <person name="Grigoriev I."/>
        </authorList>
    </citation>
    <scope>NUCLEOTIDE SEQUENCE</scope>
    <source>
        <strain evidence="2">CBS 122367</strain>
    </source>
</reference>
<dbReference type="EMBL" id="MU005575">
    <property type="protein sequence ID" value="KAF2687102.1"/>
    <property type="molecule type" value="Genomic_DNA"/>
</dbReference>
<name>A0A6G1J998_9PLEO</name>
<dbReference type="OrthoDB" id="4505928at2759"/>
<protein>
    <recommendedName>
        <fullName evidence="4">BZIP domain-containing protein</fullName>
    </recommendedName>
</protein>
<organism evidence="2 3">
    <name type="scientific">Lentithecium fluviatile CBS 122367</name>
    <dbReference type="NCBI Taxonomy" id="1168545"/>
    <lineage>
        <taxon>Eukaryota</taxon>
        <taxon>Fungi</taxon>
        <taxon>Dikarya</taxon>
        <taxon>Ascomycota</taxon>
        <taxon>Pezizomycotina</taxon>
        <taxon>Dothideomycetes</taxon>
        <taxon>Pleosporomycetidae</taxon>
        <taxon>Pleosporales</taxon>
        <taxon>Massarineae</taxon>
        <taxon>Lentitheciaceae</taxon>
        <taxon>Lentithecium</taxon>
    </lineage>
</organism>
<feature type="compositionally biased region" description="Polar residues" evidence="1">
    <location>
        <begin position="1"/>
        <end position="11"/>
    </location>
</feature>
<evidence type="ECO:0000256" key="1">
    <source>
        <dbReference type="SAM" id="MobiDB-lite"/>
    </source>
</evidence>
<evidence type="ECO:0000313" key="3">
    <source>
        <dbReference type="Proteomes" id="UP000799291"/>
    </source>
</evidence>
<dbReference type="Proteomes" id="UP000799291">
    <property type="component" value="Unassembled WGS sequence"/>
</dbReference>
<dbReference type="AlphaFoldDB" id="A0A6G1J998"/>
<keyword evidence="3" id="KW-1185">Reference proteome</keyword>
<dbReference type="PANTHER" id="PTHR42070">
    <property type="entry name" value="FILAMENT ASSOCIATED PROTEIN, PUTATIVE (AFU_ORTHOLOGUE AFUA_8G06630)-RELATED"/>
    <property type="match status" value="1"/>
</dbReference>
<feature type="compositionally biased region" description="Basic and acidic residues" evidence="1">
    <location>
        <begin position="13"/>
        <end position="25"/>
    </location>
</feature>
<proteinExistence type="predicted"/>
<feature type="region of interest" description="Disordered" evidence="1">
    <location>
        <begin position="1"/>
        <end position="25"/>
    </location>
</feature>
<accession>A0A6G1J998</accession>
<dbReference type="PANTHER" id="PTHR42070:SF1">
    <property type="entry name" value="FILAMENT ASSOCIATED PROTEIN, PUTATIVE (AFU_ORTHOLOGUE AFUA_8G06630)-RELATED"/>
    <property type="match status" value="1"/>
</dbReference>
<evidence type="ECO:0000313" key="2">
    <source>
        <dbReference type="EMBL" id="KAF2687102.1"/>
    </source>
</evidence>
<gene>
    <name evidence="2" type="ORF">K458DRAFT_185816</name>
</gene>